<keyword evidence="6 10" id="KW-1133">Transmembrane helix</keyword>
<evidence type="ECO:0000256" key="6">
    <source>
        <dbReference type="ARBA" id="ARBA00022989"/>
    </source>
</evidence>
<dbReference type="AlphaFoldDB" id="A0AAN8XEI8"/>
<feature type="region of interest" description="Disordered" evidence="11">
    <location>
        <begin position="1"/>
        <end position="40"/>
    </location>
</feature>
<proteinExistence type="inferred from homology"/>
<feature type="transmembrane region" description="Helical" evidence="10">
    <location>
        <begin position="149"/>
        <end position="173"/>
    </location>
</feature>
<reference evidence="12 13" key="1">
    <citation type="submission" date="2023-11" db="EMBL/GenBank/DDBJ databases">
        <title>Halocaridina rubra genome assembly.</title>
        <authorList>
            <person name="Smith C."/>
        </authorList>
    </citation>
    <scope>NUCLEOTIDE SEQUENCE [LARGE SCALE GENOMIC DNA]</scope>
    <source>
        <strain evidence="12">EP-1</strain>
        <tissue evidence="12">Whole</tissue>
    </source>
</reference>
<dbReference type="InterPro" id="IPR007241">
    <property type="entry name" value="Autophagy-rel_prot_9"/>
</dbReference>
<dbReference type="GO" id="GO:0006869">
    <property type="term" value="P:lipid transport"/>
    <property type="evidence" value="ECO:0007669"/>
    <property type="project" value="UniProtKB-KW"/>
</dbReference>
<dbReference type="GO" id="GO:0000422">
    <property type="term" value="P:autophagy of mitochondrion"/>
    <property type="evidence" value="ECO:0007669"/>
    <property type="project" value="TreeGrafter"/>
</dbReference>
<feature type="compositionally biased region" description="Basic and acidic residues" evidence="11">
    <location>
        <begin position="18"/>
        <end position="36"/>
    </location>
</feature>
<evidence type="ECO:0000256" key="1">
    <source>
        <dbReference type="ARBA" id="ARBA00004511"/>
    </source>
</evidence>
<dbReference type="GO" id="GO:0034727">
    <property type="term" value="P:piecemeal microautophagy of the nucleus"/>
    <property type="evidence" value="ECO:0007669"/>
    <property type="project" value="TreeGrafter"/>
</dbReference>
<keyword evidence="4 10" id="KW-0813">Transport</keyword>
<evidence type="ECO:0000256" key="3">
    <source>
        <dbReference type="ARBA" id="ARBA00018074"/>
    </source>
</evidence>
<dbReference type="PANTHER" id="PTHR13038">
    <property type="entry name" value="APG9 AUTOPHAGY 9"/>
    <property type="match status" value="1"/>
</dbReference>
<evidence type="ECO:0000256" key="5">
    <source>
        <dbReference type="ARBA" id="ARBA00022692"/>
    </source>
</evidence>
<protein>
    <recommendedName>
        <fullName evidence="3 10">Autophagy-related protein 9</fullName>
    </recommendedName>
</protein>
<evidence type="ECO:0000313" key="13">
    <source>
        <dbReference type="Proteomes" id="UP001381693"/>
    </source>
</evidence>
<dbReference type="GO" id="GO:0034497">
    <property type="term" value="P:protein localization to phagophore assembly site"/>
    <property type="evidence" value="ECO:0007669"/>
    <property type="project" value="TreeGrafter"/>
</dbReference>
<dbReference type="GO" id="GO:0034045">
    <property type="term" value="C:phagophore assembly site membrane"/>
    <property type="evidence" value="ECO:0007669"/>
    <property type="project" value="UniProtKB-SubCell"/>
</dbReference>
<feature type="region of interest" description="Disordered" evidence="11">
    <location>
        <begin position="786"/>
        <end position="830"/>
    </location>
</feature>
<comment type="similarity">
    <text evidence="2 10">Belongs to the ATG9 family.</text>
</comment>
<keyword evidence="7 10" id="KW-0072">Autophagy</keyword>
<keyword evidence="9 10" id="KW-0472">Membrane</keyword>
<organism evidence="12 13">
    <name type="scientific">Halocaridina rubra</name>
    <name type="common">Hawaiian red shrimp</name>
    <dbReference type="NCBI Taxonomy" id="373956"/>
    <lineage>
        <taxon>Eukaryota</taxon>
        <taxon>Metazoa</taxon>
        <taxon>Ecdysozoa</taxon>
        <taxon>Arthropoda</taxon>
        <taxon>Crustacea</taxon>
        <taxon>Multicrustacea</taxon>
        <taxon>Malacostraca</taxon>
        <taxon>Eumalacostraca</taxon>
        <taxon>Eucarida</taxon>
        <taxon>Decapoda</taxon>
        <taxon>Pleocyemata</taxon>
        <taxon>Caridea</taxon>
        <taxon>Atyoidea</taxon>
        <taxon>Atyidae</taxon>
        <taxon>Halocaridina</taxon>
    </lineage>
</organism>
<dbReference type="GO" id="GO:0061709">
    <property type="term" value="P:reticulophagy"/>
    <property type="evidence" value="ECO:0007669"/>
    <property type="project" value="TreeGrafter"/>
</dbReference>
<gene>
    <name evidence="12" type="primary">ATG9A</name>
    <name evidence="12" type="ORF">SK128_004811</name>
</gene>
<sequence>MSQNFQTNYQPLEGYENDPERGSVEDVDLDREREDDMSPDTHSSMVFHVVPKSSKSHWNHIEDLDTFFKRVYLYHQNSGLLCMMLQHVLELVQFMFVVVFSSFLITCVDYDILFRNKNPVNFNATFTEKITIWDVLRSHDDCIARFTSMLIFVIVVAAIVWLVRLGYVTFIFFQFREIRMFFNKALAIPDKELGNITWEEVQQRLMEVQVEQRMCIHKEVLTELDVYHRILRFTNYFIAMVNKNIIPLKYEMPFVGEVVVLTKGLHLNIDMLLFWGPLSPFKNNWHLNDEYKRPENRLKLAEDLSKRILIIGICNLVLSPLIFLFQVLYTFFYYAETIKREPGSLGSRRWSNYGAVYLRHFNELDHELSARLCRGHKAAGQYMNIFSSPALAIISRHLSFILGAVVAVIAGFTLYDEDVFLVEHIFTIATVCGIGVAACSVFIPDENLVFCPEMLLRRVLGEVHYLPDHWREKAHTSKVRQEFSQLFQYKILYVIEELMSPIITPLVLIFRLRFKSLEIVDFFRNFTVEVVGVGDVCSFAQMDVRQHGSPTWQPDILLEETELHEYNDKSEMKTDGGKTELSLLHFTMTNPKWRPPKESSAFISALKTQAQRDMNALTTLQEENALFTSINTISGVGGLGAANTSIFHPWMMGLGGQTSMQIQQSYWSPKGLRGSLSHVEGSRHGPSGGILSSIQQHQMGQSSIECPIGTSAVTSGPVVDPVLAPSTVSPSSVWGGNMAPTMPQDLTAVDMSLSTMYLHEIHHRHRHRTIYTDTPIHHASVRPSALPAGGGTFQNVSFRGQPSVPPASGSNTPTVTFQHAQEKTPLLPDP</sequence>
<keyword evidence="13" id="KW-1185">Reference proteome</keyword>
<evidence type="ECO:0000256" key="10">
    <source>
        <dbReference type="RuleBase" id="RU364027"/>
    </source>
</evidence>
<keyword evidence="8 10" id="KW-0445">Lipid transport</keyword>
<dbReference type="EMBL" id="JAXCGZ010006156">
    <property type="protein sequence ID" value="KAK7080058.1"/>
    <property type="molecule type" value="Genomic_DNA"/>
</dbReference>
<evidence type="ECO:0000256" key="8">
    <source>
        <dbReference type="ARBA" id="ARBA00023055"/>
    </source>
</evidence>
<dbReference type="Pfam" id="PF04109">
    <property type="entry name" value="ATG9"/>
    <property type="match status" value="1"/>
</dbReference>
<name>A0AAN8XEI8_HALRR</name>
<evidence type="ECO:0000313" key="12">
    <source>
        <dbReference type="EMBL" id="KAK7080058.1"/>
    </source>
</evidence>
<feature type="transmembrane region" description="Helical" evidence="10">
    <location>
        <begin position="393"/>
        <end position="414"/>
    </location>
</feature>
<dbReference type="GO" id="GO:0005776">
    <property type="term" value="C:autophagosome"/>
    <property type="evidence" value="ECO:0007669"/>
    <property type="project" value="TreeGrafter"/>
</dbReference>
<dbReference type="PANTHER" id="PTHR13038:SF10">
    <property type="entry name" value="AUTOPHAGY-RELATED PROTEIN 9"/>
    <property type="match status" value="1"/>
</dbReference>
<evidence type="ECO:0000256" key="2">
    <source>
        <dbReference type="ARBA" id="ARBA00006185"/>
    </source>
</evidence>
<feature type="compositionally biased region" description="Polar residues" evidence="11">
    <location>
        <begin position="808"/>
        <end position="819"/>
    </location>
</feature>
<feature type="transmembrane region" description="Helical" evidence="10">
    <location>
        <begin position="308"/>
        <end position="335"/>
    </location>
</feature>
<evidence type="ECO:0000256" key="4">
    <source>
        <dbReference type="ARBA" id="ARBA00022448"/>
    </source>
</evidence>
<feature type="transmembrane region" description="Helical" evidence="10">
    <location>
        <begin position="91"/>
        <end position="113"/>
    </location>
</feature>
<dbReference type="Proteomes" id="UP001381693">
    <property type="component" value="Unassembled WGS sequence"/>
</dbReference>
<keyword evidence="5 10" id="KW-0812">Transmembrane</keyword>
<feature type="transmembrane region" description="Helical" evidence="10">
    <location>
        <begin position="421"/>
        <end position="443"/>
    </location>
</feature>
<evidence type="ECO:0000256" key="11">
    <source>
        <dbReference type="SAM" id="MobiDB-lite"/>
    </source>
</evidence>
<comment type="function">
    <text evidence="10">Phospholipid scramblase involved in autophagy. Cycles between the preautophagosomal structure/phagophore assembly site (PAS) and the cytoplasmic vesicle pool and supplies membrane for the growing autophagosome. Lipid scramblase activity plays a key role in preautophagosomal structure/phagophore assembly by distributing the phospholipids that arrive through ATG2 from the cytoplasmic to the luminal leaflet of the bilayer, thereby driving autophagosomal membrane expansion.</text>
</comment>
<evidence type="ECO:0000256" key="7">
    <source>
        <dbReference type="ARBA" id="ARBA00023006"/>
    </source>
</evidence>
<evidence type="ECO:0000256" key="9">
    <source>
        <dbReference type="ARBA" id="ARBA00023136"/>
    </source>
</evidence>
<accession>A0AAN8XEI8</accession>
<feature type="compositionally biased region" description="Polar residues" evidence="11">
    <location>
        <begin position="1"/>
        <end position="10"/>
    </location>
</feature>
<comment type="caution">
    <text evidence="12">The sequence shown here is derived from an EMBL/GenBank/DDBJ whole genome shotgun (WGS) entry which is preliminary data.</text>
</comment>
<comment type="subcellular location">
    <subcellularLocation>
        <location evidence="1 10">Preautophagosomal structure membrane</location>
        <topology evidence="1 10">Multi-pass membrane protein</topology>
    </subcellularLocation>
</comment>